<dbReference type="OrthoDB" id="5771254at2759"/>
<dbReference type="AlphaFoldDB" id="A0A2A6BLY4"/>
<dbReference type="GO" id="GO:0043005">
    <property type="term" value="C:neuron projection"/>
    <property type="evidence" value="ECO:0007669"/>
    <property type="project" value="EnsemblMetazoa"/>
</dbReference>
<dbReference type="EnsemblMetazoa" id="PPA35636.1">
    <property type="protein sequence ID" value="PPA35636.1"/>
    <property type="gene ID" value="WBGene00274005"/>
</dbReference>
<keyword evidence="2" id="KW-1185">Reference proteome</keyword>
<proteinExistence type="predicted"/>
<dbReference type="GO" id="GO:0007218">
    <property type="term" value="P:neuropeptide signaling pathway"/>
    <property type="evidence" value="ECO:0007669"/>
    <property type="project" value="EnsemblMetazoa"/>
</dbReference>
<reference evidence="2" key="1">
    <citation type="journal article" date="2008" name="Nat. Genet.">
        <title>The Pristionchus pacificus genome provides a unique perspective on nematode lifestyle and parasitism.</title>
        <authorList>
            <person name="Dieterich C."/>
            <person name="Clifton S.W."/>
            <person name="Schuster L.N."/>
            <person name="Chinwalla A."/>
            <person name="Delehaunty K."/>
            <person name="Dinkelacker I."/>
            <person name="Fulton L."/>
            <person name="Fulton R."/>
            <person name="Godfrey J."/>
            <person name="Minx P."/>
            <person name="Mitreva M."/>
            <person name="Roeseler W."/>
            <person name="Tian H."/>
            <person name="Witte H."/>
            <person name="Yang S.P."/>
            <person name="Wilson R.K."/>
            <person name="Sommer R.J."/>
        </authorList>
    </citation>
    <scope>NUCLEOTIDE SEQUENCE [LARGE SCALE GENOMIC DNA]</scope>
    <source>
        <strain evidence="2">PS312</strain>
    </source>
</reference>
<reference evidence="1" key="2">
    <citation type="submission" date="2022-06" db="UniProtKB">
        <authorList>
            <consortium name="EnsemblMetazoa"/>
        </authorList>
    </citation>
    <scope>IDENTIFICATION</scope>
    <source>
        <strain evidence="1">PS312</strain>
    </source>
</reference>
<organism evidence="1 2">
    <name type="scientific">Pristionchus pacificus</name>
    <name type="common">Parasitic nematode worm</name>
    <dbReference type="NCBI Taxonomy" id="54126"/>
    <lineage>
        <taxon>Eukaryota</taxon>
        <taxon>Metazoa</taxon>
        <taxon>Ecdysozoa</taxon>
        <taxon>Nematoda</taxon>
        <taxon>Chromadorea</taxon>
        <taxon>Rhabditida</taxon>
        <taxon>Rhabditina</taxon>
        <taxon>Diplogasteromorpha</taxon>
        <taxon>Diplogasteroidea</taxon>
        <taxon>Neodiplogasteridae</taxon>
        <taxon>Pristionchus</taxon>
    </lineage>
</organism>
<evidence type="ECO:0000313" key="1">
    <source>
        <dbReference type="EnsemblMetazoa" id="PPA35636.1"/>
    </source>
</evidence>
<dbReference type="GO" id="GO:0031739">
    <property type="term" value="F:cholecystokinin receptor binding"/>
    <property type="evidence" value="ECO:0007669"/>
    <property type="project" value="EnsemblMetazoa"/>
</dbReference>
<dbReference type="GO" id="GO:0043025">
    <property type="term" value="C:neuronal cell body"/>
    <property type="evidence" value="ECO:0007669"/>
    <property type="project" value="EnsemblMetazoa"/>
</dbReference>
<evidence type="ECO:0000313" key="2">
    <source>
        <dbReference type="Proteomes" id="UP000005239"/>
    </source>
</evidence>
<sequence>MILKVSLLLLFVTLLVAHTIPSQTFSREDRDFRPLQFGKRDGYRPLQFGKREFRPLQFGKRKRSDYLNYEV</sequence>
<accession>A0A2A6BLY4</accession>
<protein>
    <submittedName>
        <fullName evidence="1">Nlp-12</fullName>
    </submittedName>
</protein>
<dbReference type="GO" id="GO:0060756">
    <property type="term" value="P:foraging behavior"/>
    <property type="evidence" value="ECO:0007669"/>
    <property type="project" value="EnsemblMetazoa"/>
</dbReference>
<dbReference type="Proteomes" id="UP000005239">
    <property type="component" value="Unassembled WGS sequence"/>
</dbReference>
<name>A0A2A6BLY4_PRIPA</name>
<gene>
    <name evidence="1" type="primary">WBGene00274005</name>
</gene>
<accession>A0A8R1UM17</accession>